<feature type="domain" description="Ice-binding protein C-terminal" evidence="2">
    <location>
        <begin position="160"/>
        <end position="184"/>
    </location>
</feature>
<dbReference type="OrthoDB" id="8756510at2"/>
<gene>
    <name evidence="3" type="ORF">EV670_2976</name>
</gene>
<feature type="signal peptide" evidence="1">
    <location>
        <begin position="1"/>
        <end position="23"/>
    </location>
</feature>
<organism evidence="3 4">
    <name type="scientific">Rivibacter subsaxonicus</name>
    <dbReference type="NCBI Taxonomy" id="457575"/>
    <lineage>
        <taxon>Bacteria</taxon>
        <taxon>Pseudomonadati</taxon>
        <taxon>Pseudomonadota</taxon>
        <taxon>Betaproteobacteria</taxon>
        <taxon>Burkholderiales</taxon>
        <taxon>Rivibacter</taxon>
    </lineage>
</organism>
<protein>
    <submittedName>
        <fullName evidence="3">PEP-CTERM motif-containing protein</fullName>
    </submittedName>
</protein>
<dbReference type="InterPro" id="IPR013424">
    <property type="entry name" value="Ice-binding_C"/>
</dbReference>
<dbReference type="AlphaFoldDB" id="A0A4V2FSR0"/>
<dbReference type="EMBL" id="SHKP01000007">
    <property type="protein sequence ID" value="RZT95225.1"/>
    <property type="molecule type" value="Genomic_DNA"/>
</dbReference>
<comment type="caution">
    <text evidence="3">The sequence shown here is derived from an EMBL/GenBank/DDBJ whole genome shotgun (WGS) entry which is preliminary data.</text>
</comment>
<evidence type="ECO:0000256" key="1">
    <source>
        <dbReference type="SAM" id="SignalP"/>
    </source>
</evidence>
<reference evidence="3 4" key="1">
    <citation type="submission" date="2019-02" db="EMBL/GenBank/DDBJ databases">
        <title>Genomic Encyclopedia of Type Strains, Phase IV (KMG-IV): sequencing the most valuable type-strain genomes for metagenomic binning, comparative biology and taxonomic classification.</title>
        <authorList>
            <person name="Goeker M."/>
        </authorList>
    </citation>
    <scope>NUCLEOTIDE SEQUENCE [LARGE SCALE GENOMIC DNA]</scope>
    <source>
        <strain evidence="3 4">DSM 19570</strain>
    </source>
</reference>
<evidence type="ECO:0000313" key="4">
    <source>
        <dbReference type="Proteomes" id="UP000293671"/>
    </source>
</evidence>
<name>A0A4V2FSR0_9BURK</name>
<evidence type="ECO:0000313" key="3">
    <source>
        <dbReference type="EMBL" id="RZT95225.1"/>
    </source>
</evidence>
<proteinExistence type="predicted"/>
<evidence type="ECO:0000259" key="2">
    <source>
        <dbReference type="Pfam" id="PF07589"/>
    </source>
</evidence>
<feature type="chain" id="PRO_5020994009" evidence="1">
    <location>
        <begin position="24"/>
        <end position="193"/>
    </location>
</feature>
<keyword evidence="1" id="KW-0732">Signal</keyword>
<dbReference type="Proteomes" id="UP000293671">
    <property type="component" value="Unassembled WGS sequence"/>
</dbReference>
<dbReference type="RefSeq" id="WP_130433455.1">
    <property type="nucleotide sequence ID" value="NZ_SHKP01000007.1"/>
</dbReference>
<dbReference type="Pfam" id="PF07589">
    <property type="entry name" value="PEP-CTERM"/>
    <property type="match status" value="1"/>
</dbReference>
<keyword evidence="4" id="KW-1185">Reference proteome</keyword>
<accession>A0A4V2FSR0</accession>
<sequence length="193" mass="20377">MLGNRYYGWVAAGLLAVSATAHAGFDGRSFDVHYGYPDLDTVYFDASAPASFEVAAGVDTVVEVEGVTKLLVDFSDRSVTIVFNTVLEAPTWNWWVPFNGLVFDLAGGAAHGFAGASIDPTTTLAGFGADRVGLDPSRLSFNWYGLSYRDGTVLKVNFSPVPEPGTFVFALAGLALVGVCARRRRAPSAASAA</sequence>